<sequence length="130" mass="14688">MKKQPFNVRFFVALSLSLFGSINAFANSLIIQVPDDPEPTTQTIFYQCDMGTVKERVEATYHTAGTIALVDLKWKDKRIIGSNVIAASGAKYVGSEYIWWATKNEVILYDLINDPKEEKPIHCVEEKSTE</sequence>
<evidence type="ECO:0000256" key="2">
    <source>
        <dbReference type="ARBA" id="ARBA00023136"/>
    </source>
</evidence>
<dbReference type="EnsemblBacteria" id="CAF28401">
    <property type="protein sequence ID" value="CAF28401"/>
    <property type="gene ID" value="BH16400"/>
</dbReference>
<dbReference type="AlphaFoldDB" id="A0A0R4J801"/>
<dbReference type="Proteomes" id="UP000000421">
    <property type="component" value="Chromosome"/>
</dbReference>
<feature type="domain" description="C-type lysozyme inhibitor" evidence="6">
    <location>
        <begin position="46"/>
        <end position="115"/>
    </location>
</feature>
<feature type="chain" id="PRO_5030017637" description="C-type lysozyme inhibitor domain-containing protein" evidence="5">
    <location>
        <begin position="27"/>
        <end position="130"/>
    </location>
</feature>
<keyword evidence="4" id="KW-0449">Lipoprotein</keyword>
<dbReference type="KEGG" id="bhe:BH16400"/>
<proteinExistence type="predicted"/>
<evidence type="ECO:0000256" key="3">
    <source>
        <dbReference type="ARBA" id="ARBA00023139"/>
    </source>
</evidence>
<evidence type="ECO:0000256" key="4">
    <source>
        <dbReference type="ARBA" id="ARBA00023288"/>
    </source>
</evidence>
<dbReference type="OrthoDB" id="120729at2"/>
<evidence type="ECO:0000313" key="8">
    <source>
        <dbReference type="Proteomes" id="UP000000421"/>
    </source>
</evidence>
<evidence type="ECO:0000256" key="5">
    <source>
        <dbReference type="SAM" id="SignalP"/>
    </source>
</evidence>
<protein>
    <recommendedName>
        <fullName evidence="6">C-type lysozyme inhibitor domain-containing protein</fullName>
    </recommendedName>
</protein>
<evidence type="ECO:0000256" key="1">
    <source>
        <dbReference type="ARBA" id="ARBA00022729"/>
    </source>
</evidence>
<reference evidence="7 8" key="1">
    <citation type="journal article" date="2004" name="Proc. Natl. Acad. Sci. U.S.A.">
        <title>The louse-borne human pathogen Bartonella quintana is a genomic derivative of the zoonotic agent Bartonella henselae.</title>
        <authorList>
            <person name="Alsmark U.C.M."/>
            <person name="Frank A.C."/>
            <person name="Karlberg E.O."/>
            <person name="Legault B.-A."/>
            <person name="Ardell D.H."/>
            <person name="Canbaeck B."/>
            <person name="Eriksson A.-S."/>
            <person name="Naeslund A.K."/>
            <person name="Handley S.A."/>
            <person name="Huvet M."/>
            <person name="La Scola B."/>
            <person name="Holmberg M."/>
            <person name="Andersson S.G.E."/>
        </authorList>
    </citation>
    <scope>NUCLEOTIDE SEQUENCE [LARGE SCALE GENOMIC DNA]</scope>
    <source>
        <strain evidence="8">ATCC 49882 / DSM 28221 / CCUG 30454 / Houston 1</strain>
    </source>
</reference>
<dbReference type="EMBL" id="BX897699">
    <property type="protein sequence ID" value="CAF28401.1"/>
    <property type="molecule type" value="Genomic_DNA"/>
</dbReference>
<keyword evidence="1 5" id="KW-0732">Signal</keyword>
<dbReference type="eggNOG" id="COG3895">
    <property type="taxonomic scope" value="Bacteria"/>
</dbReference>
<name>A0A0R4J801_BARHE</name>
<keyword evidence="2" id="KW-0472">Membrane</keyword>
<dbReference type="InterPro" id="IPR036328">
    <property type="entry name" value="MliC_sf"/>
</dbReference>
<keyword evidence="8" id="KW-1185">Reference proteome</keyword>
<dbReference type="PaxDb" id="283166-BH16400"/>
<gene>
    <name evidence="7" type="ordered locus">BH16400</name>
</gene>
<dbReference type="Gene3D" id="2.40.128.200">
    <property type="match status" value="1"/>
</dbReference>
<keyword evidence="3" id="KW-0564">Palmitate</keyword>
<dbReference type="InterPro" id="IPR018660">
    <property type="entry name" value="MliC"/>
</dbReference>
<evidence type="ECO:0000313" key="7">
    <source>
        <dbReference type="EMBL" id="CAF28401.1"/>
    </source>
</evidence>
<accession>A0A0R4J801</accession>
<organism evidence="7 8">
    <name type="scientific">Bartonella henselae (strain ATCC 49882 / DSM 28221 / CCUG 30454 / Houston 1)</name>
    <name type="common">Rochalimaea henselae</name>
    <dbReference type="NCBI Taxonomy" id="283166"/>
    <lineage>
        <taxon>Bacteria</taxon>
        <taxon>Pseudomonadati</taxon>
        <taxon>Pseudomonadota</taxon>
        <taxon>Alphaproteobacteria</taxon>
        <taxon>Hyphomicrobiales</taxon>
        <taxon>Bartonellaceae</taxon>
        <taxon>Bartonella</taxon>
    </lineage>
</organism>
<evidence type="ECO:0000259" key="6">
    <source>
        <dbReference type="Pfam" id="PF09864"/>
    </source>
</evidence>
<dbReference type="GeneID" id="92986259"/>
<feature type="signal peptide" evidence="5">
    <location>
        <begin position="1"/>
        <end position="26"/>
    </location>
</feature>
<dbReference type="RefSeq" id="WP_011181401.1">
    <property type="nucleotide sequence ID" value="NC_005956.1"/>
</dbReference>
<dbReference type="SUPFAM" id="SSF141488">
    <property type="entry name" value="YdhA-like"/>
    <property type="match status" value="1"/>
</dbReference>
<dbReference type="Pfam" id="PF09864">
    <property type="entry name" value="MliC"/>
    <property type="match status" value="1"/>
</dbReference>